<keyword evidence="5" id="KW-1185">Reference proteome</keyword>
<dbReference type="KEGG" id="ipa:Isop_2632"/>
<comment type="similarity">
    <text evidence="2">Belongs to the MoaD family.</text>
</comment>
<dbReference type="EMBL" id="CP002353">
    <property type="protein sequence ID" value="ADV63202.1"/>
    <property type="molecule type" value="Genomic_DNA"/>
</dbReference>
<accession>E8QZ60</accession>
<reference evidence="4 5" key="2">
    <citation type="journal article" date="2011" name="Stand. Genomic Sci.">
        <title>Complete genome sequence of Isosphaera pallida type strain (IS1B).</title>
        <authorList>
            <consortium name="US DOE Joint Genome Institute (JGI-PGF)"/>
            <person name="Goker M."/>
            <person name="Cleland D."/>
            <person name="Saunders E."/>
            <person name="Lapidus A."/>
            <person name="Nolan M."/>
            <person name="Lucas S."/>
            <person name="Hammon N."/>
            <person name="Deshpande S."/>
            <person name="Cheng J.F."/>
            <person name="Tapia R."/>
            <person name="Han C."/>
            <person name="Goodwin L."/>
            <person name="Pitluck S."/>
            <person name="Liolios K."/>
            <person name="Pagani I."/>
            <person name="Ivanova N."/>
            <person name="Mavromatis K."/>
            <person name="Pati A."/>
            <person name="Chen A."/>
            <person name="Palaniappan K."/>
            <person name="Land M."/>
            <person name="Hauser L."/>
            <person name="Chang Y.J."/>
            <person name="Jeffries C.D."/>
            <person name="Detter J.C."/>
            <person name="Beck B."/>
            <person name="Woyke T."/>
            <person name="Bristow J."/>
            <person name="Eisen J.A."/>
            <person name="Markowitz V."/>
            <person name="Hugenholtz P."/>
            <person name="Kyrpides N.C."/>
            <person name="Klenk H.P."/>
        </authorList>
    </citation>
    <scope>NUCLEOTIDE SEQUENCE [LARGE SCALE GENOMIC DNA]</scope>
    <source>
        <strain evidence="5">ATCC 43644 / DSM 9630 / IS1B</strain>
    </source>
</reference>
<evidence type="ECO:0000256" key="3">
    <source>
        <dbReference type="ARBA" id="ARBA00024247"/>
    </source>
</evidence>
<dbReference type="GO" id="GO:0000166">
    <property type="term" value="F:nucleotide binding"/>
    <property type="evidence" value="ECO:0007669"/>
    <property type="project" value="UniProtKB-KW"/>
</dbReference>
<organism evidence="4 5">
    <name type="scientific">Isosphaera pallida (strain ATCC 43644 / DSM 9630 / IS1B)</name>
    <dbReference type="NCBI Taxonomy" id="575540"/>
    <lineage>
        <taxon>Bacteria</taxon>
        <taxon>Pseudomonadati</taxon>
        <taxon>Planctomycetota</taxon>
        <taxon>Planctomycetia</taxon>
        <taxon>Isosphaerales</taxon>
        <taxon>Isosphaeraceae</taxon>
        <taxon>Isosphaera</taxon>
    </lineage>
</organism>
<dbReference type="PANTHER" id="PTHR33359">
    <property type="entry name" value="MOLYBDOPTERIN SYNTHASE SULFUR CARRIER SUBUNIT"/>
    <property type="match status" value="1"/>
</dbReference>
<dbReference type="GO" id="GO:0006777">
    <property type="term" value="P:Mo-molybdopterin cofactor biosynthetic process"/>
    <property type="evidence" value="ECO:0007669"/>
    <property type="project" value="InterPro"/>
</dbReference>
<dbReference type="GO" id="GO:1990133">
    <property type="term" value="C:molybdopterin adenylyltransferase complex"/>
    <property type="evidence" value="ECO:0007669"/>
    <property type="project" value="TreeGrafter"/>
</dbReference>
<proteinExistence type="inferred from homology"/>
<sequence>MSSMPNVAQPSSAPWRARVLVFAELKRRLNAPVAELELPQGATVGDLRRALEVSHPSLAPLLPACRIAVNAEYMDDTHPLDPSSELALIPPVSGG</sequence>
<dbReference type="InterPro" id="IPR016155">
    <property type="entry name" value="Mopterin_synth/thiamin_S_b"/>
</dbReference>
<evidence type="ECO:0000256" key="1">
    <source>
        <dbReference type="ARBA" id="ARBA00022741"/>
    </source>
</evidence>
<keyword evidence="1" id="KW-0547">Nucleotide-binding</keyword>
<dbReference type="PANTHER" id="PTHR33359:SF1">
    <property type="entry name" value="MOLYBDOPTERIN SYNTHASE SULFUR CARRIER SUBUNIT"/>
    <property type="match status" value="1"/>
</dbReference>
<evidence type="ECO:0000313" key="4">
    <source>
        <dbReference type="EMBL" id="ADV63202.1"/>
    </source>
</evidence>
<dbReference type="Pfam" id="PF02597">
    <property type="entry name" value="ThiS"/>
    <property type="match status" value="1"/>
</dbReference>
<dbReference type="InterPro" id="IPR044672">
    <property type="entry name" value="MOCS2A"/>
</dbReference>
<dbReference type="eggNOG" id="COG1977">
    <property type="taxonomic scope" value="Bacteria"/>
</dbReference>
<dbReference type="CDD" id="cd00754">
    <property type="entry name" value="Ubl_MoaD"/>
    <property type="match status" value="1"/>
</dbReference>
<dbReference type="STRING" id="575540.Isop_2632"/>
<dbReference type="Proteomes" id="UP000008631">
    <property type="component" value="Chromosome"/>
</dbReference>
<gene>
    <name evidence="4" type="ordered locus">Isop_2632</name>
</gene>
<protein>
    <recommendedName>
        <fullName evidence="3">Molybdopterin synthase sulfur carrier subunit</fullName>
    </recommendedName>
</protein>
<dbReference type="Gene3D" id="3.10.20.30">
    <property type="match status" value="1"/>
</dbReference>
<evidence type="ECO:0000313" key="5">
    <source>
        <dbReference type="Proteomes" id="UP000008631"/>
    </source>
</evidence>
<dbReference type="InParanoid" id="E8QZ60"/>
<dbReference type="InterPro" id="IPR003749">
    <property type="entry name" value="ThiS/MoaD-like"/>
</dbReference>
<dbReference type="RefSeq" id="WP_013565490.1">
    <property type="nucleotide sequence ID" value="NC_014962.1"/>
</dbReference>
<dbReference type="NCBIfam" id="TIGR01682">
    <property type="entry name" value="moaD"/>
    <property type="match status" value="1"/>
</dbReference>
<dbReference type="InterPro" id="IPR012675">
    <property type="entry name" value="Beta-grasp_dom_sf"/>
</dbReference>
<dbReference type="SUPFAM" id="SSF54285">
    <property type="entry name" value="MoaD/ThiS"/>
    <property type="match status" value="1"/>
</dbReference>
<dbReference type="AlphaFoldDB" id="E8QZ60"/>
<name>E8QZ60_ISOPI</name>
<evidence type="ECO:0000256" key="2">
    <source>
        <dbReference type="ARBA" id="ARBA00024200"/>
    </source>
</evidence>
<dbReference type="HOGENOM" id="CLU_114601_4_3_0"/>
<reference key="1">
    <citation type="submission" date="2010-11" db="EMBL/GenBank/DDBJ databases">
        <title>The complete sequence of chromosome of Isophaera pallida ATCC 43644.</title>
        <authorList>
            <consortium name="US DOE Joint Genome Institute (JGI-PGF)"/>
            <person name="Lucas S."/>
            <person name="Copeland A."/>
            <person name="Lapidus A."/>
            <person name="Bruce D."/>
            <person name="Goodwin L."/>
            <person name="Pitluck S."/>
            <person name="Kyrpides N."/>
            <person name="Mavromatis K."/>
            <person name="Pagani I."/>
            <person name="Ivanova N."/>
            <person name="Saunders E."/>
            <person name="Brettin T."/>
            <person name="Detter J.C."/>
            <person name="Han C."/>
            <person name="Tapia R."/>
            <person name="Land M."/>
            <person name="Hauser L."/>
            <person name="Markowitz V."/>
            <person name="Cheng J.-F."/>
            <person name="Hugenholtz P."/>
            <person name="Woyke T."/>
            <person name="Wu D."/>
            <person name="Eisen J.A."/>
        </authorList>
    </citation>
    <scope>NUCLEOTIDE SEQUENCE</scope>
    <source>
        <strain>ATCC 43644</strain>
    </source>
</reference>